<name>A0ABQ0LNH0_MYCCL</name>
<evidence type="ECO:0000313" key="1">
    <source>
        <dbReference type="EMBL" id="GAT51446.1"/>
    </source>
</evidence>
<organism evidence="1 2">
    <name type="scientific">Mycena chlorophos</name>
    <name type="common">Agaric fungus</name>
    <name type="synonym">Agaricus chlorophos</name>
    <dbReference type="NCBI Taxonomy" id="658473"/>
    <lineage>
        <taxon>Eukaryota</taxon>
        <taxon>Fungi</taxon>
        <taxon>Dikarya</taxon>
        <taxon>Basidiomycota</taxon>
        <taxon>Agaricomycotina</taxon>
        <taxon>Agaricomycetes</taxon>
        <taxon>Agaricomycetidae</taxon>
        <taxon>Agaricales</taxon>
        <taxon>Marasmiineae</taxon>
        <taxon>Mycenaceae</taxon>
        <taxon>Mycena</taxon>
    </lineage>
</organism>
<dbReference type="Proteomes" id="UP000815677">
    <property type="component" value="Unassembled WGS sequence"/>
</dbReference>
<dbReference type="EMBL" id="DF847200">
    <property type="protein sequence ID" value="GAT51446.1"/>
    <property type="molecule type" value="Genomic_DNA"/>
</dbReference>
<reference evidence="1" key="1">
    <citation type="submission" date="2014-09" db="EMBL/GenBank/DDBJ databases">
        <title>Genome sequence of the luminous mushroom Mycena chlorophos for searching fungal bioluminescence genes.</title>
        <authorList>
            <person name="Tanaka Y."/>
            <person name="Kasuga D."/>
            <person name="Oba Y."/>
            <person name="Hase S."/>
            <person name="Sato K."/>
            <person name="Oba Y."/>
            <person name="Sakakibara Y."/>
        </authorList>
    </citation>
    <scope>NUCLEOTIDE SEQUENCE</scope>
</reference>
<evidence type="ECO:0000313" key="2">
    <source>
        <dbReference type="Proteomes" id="UP000815677"/>
    </source>
</evidence>
<keyword evidence="2" id="KW-1185">Reference proteome</keyword>
<proteinExistence type="predicted"/>
<protein>
    <submittedName>
        <fullName evidence="1">Uncharacterized protein</fullName>
    </submittedName>
</protein>
<sequence>MRGCRVGPVVPSRRPIVVPLRRMDARGRLGQVGFWRRGSWHANLGGRVIGYLGDLRAQMGQTYALVVLPAESCGHRTRRGAGRTQDGELNFFVGQRVGRRILFIAAAADPDSKGLQCLFGVLYCITRIQQRLPFCSSLAGAVSDVYISLFAVTTNWKKRLSHLGQVATPEDEYRLWNGTLRLLMPKGEKNTPSTAFRDECIMIGMVPKVRTASRTVEPVGAAVSDPVVEEDEAGVGGQPRVEPGIFAGAIARFGRSLADDRPTIGRPSADVGSRLLV</sequence>
<accession>A0ABQ0LNH0</accession>
<gene>
    <name evidence="1" type="ORF">MCHLO_08590</name>
</gene>